<feature type="domain" description="G-protein coupled receptors family 1 profile" evidence="10">
    <location>
        <begin position="419"/>
        <end position="787"/>
    </location>
</feature>
<evidence type="ECO:0000313" key="12">
    <source>
        <dbReference type="Proteomes" id="UP001295444"/>
    </source>
</evidence>
<feature type="transmembrane region" description="Helical" evidence="9">
    <location>
        <begin position="48"/>
        <end position="73"/>
    </location>
</feature>
<dbReference type="GO" id="GO:0007200">
    <property type="term" value="P:phospholipase C-activating G protein-coupled receptor signaling pathway"/>
    <property type="evidence" value="ECO:0007669"/>
    <property type="project" value="TreeGrafter"/>
</dbReference>
<feature type="domain" description="G-protein coupled receptors family 1 profile" evidence="10">
    <location>
        <begin position="853"/>
        <end position="1145"/>
    </location>
</feature>
<evidence type="ECO:0000256" key="1">
    <source>
        <dbReference type="ARBA" id="ARBA00004141"/>
    </source>
</evidence>
<accession>A0AAD1SUG3</accession>
<evidence type="ECO:0000313" key="11">
    <source>
        <dbReference type="EMBL" id="CAH2307333.1"/>
    </source>
</evidence>
<feature type="transmembrane region" description="Helical" evidence="9">
    <location>
        <begin position="834"/>
        <end position="860"/>
    </location>
</feature>
<feature type="domain" description="G-protein coupled receptors family 1 profile" evidence="10">
    <location>
        <begin position="1197"/>
        <end position="1471"/>
    </location>
</feature>
<evidence type="ECO:0000256" key="5">
    <source>
        <dbReference type="ARBA" id="ARBA00023136"/>
    </source>
</evidence>
<dbReference type="Gene3D" id="1.20.1070.10">
    <property type="entry name" value="Rhodopsin 7-helix transmembrane proteins"/>
    <property type="match status" value="6"/>
</dbReference>
<feature type="transmembrane region" description="Helical" evidence="9">
    <location>
        <begin position="476"/>
        <end position="496"/>
    </location>
</feature>
<evidence type="ECO:0000256" key="8">
    <source>
        <dbReference type="ARBA" id="ARBA00025736"/>
    </source>
</evidence>
<feature type="transmembrane region" description="Helical" evidence="9">
    <location>
        <begin position="1445"/>
        <end position="1466"/>
    </location>
</feature>
<feature type="transmembrane region" description="Helical" evidence="9">
    <location>
        <begin position="725"/>
        <end position="754"/>
    </location>
</feature>
<evidence type="ECO:0000256" key="4">
    <source>
        <dbReference type="ARBA" id="ARBA00023040"/>
    </source>
</evidence>
<dbReference type="Pfam" id="PF00001">
    <property type="entry name" value="7tm_1"/>
    <property type="match status" value="6"/>
</dbReference>
<comment type="subcellular location">
    <subcellularLocation>
        <location evidence="1">Membrane</location>
        <topology evidence="1">Multi-pass membrane protein</topology>
    </subcellularLocation>
</comment>
<feature type="transmembrane region" description="Helical" evidence="9">
    <location>
        <begin position="1298"/>
        <end position="1320"/>
    </location>
</feature>
<evidence type="ECO:0000256" key="2">
    <source>
        <dbReference type="ARBA" id="ARBA00022692"/>
    </source>
</evidence>
<dbReference type="EMBL" id="OW240918">
    <property type="protein sequence ID" value="CAH2307333.1"/>
    <property type="molecule type" value="Genomic_DNA"/>
</dbReference>
<protein>
    <submittedName>
        <fullName evidence="11">Chemokine-like receptor 1</fullName>
    </submittedName>
</protein>
<proteinExistence type="inferred from homology"/>
<dbReference type="GO" id="GO:0006954">
    <property type="term" value="P:inflammatory response"/>
    <property type="evidence" value="ECO:0007669"/>
    <property type="project" value="TreeGrafter"/>
</dbReference>
<feature type="transmembrane region" description="Helical" evidence="9">
    <location>
        <begin position="950"/>
        <end position="971"/>
    </location>
</feature>
<feature type="transmembrane region" description="Helical" evidence="9">
    <location>
        <begin position="80"/>
        <end position="100"/>
    </location>
</feature>
<feature type="transmembrane region" description="Helical" evidence="9">
    <location>
        <begin position="1180"/>
        <end position="1208"/>
    </location>
</feature>
<dbReference type="InterPro" id="IPR000276">
    <property type="entry name" value="GPCR_Rhodpsn"/>
</dbReference>
<feature type="domain" description="G-protein coupled receptors family 1 profile" evidence="10">
    <location>
        <begin position="61"/>
        <end position="353"/>
    </location>
</feature>
<feature type="transmembrane region" description="Helical" evidence="9">
    <location>
        <begin position="516"/>
        <end position="537"/>
    </location>
</feature>
<dbReference type="Proteomes" id="UP001295444">
    <property type="component" value="Chromosome 07"/>
</dbReference>
<keyword evidence="6 11" id="KW-0675">Receptor</keyword>
<feature type="transmembrane region" description="Helical" evidence="9">
    <location>
        <begin position="406"/>
        <end position="431"/>
    </location>
</feature>
<dbReference type="GO" id="GO:0004930">
    <property type="term" value="F:G protein-coupled receptor activity"/>
    <property type="evidence" value="ECO:0007669"/>
    <property type="project" value="UniProtKB-KW"/>
</dbReference>
<feature type="transmembrane region" description="Helical" evidence="9">
    <location>
        <begin position="158"/>
        <end position="180"/>
    </location>
</feature>
<dbReference type="PROSITE" id="PS50262">
    <property type="entry name" value="G_PROTEIN_RECEP_F1_2"/>
    <property type="match status" value="4"/>
</dbReference>
<feature type="transmembrane region" description="Helical" evidence="9">
    <location>
        <begin position="438"/>
        <end position="456"/>
    </location>
</feature>
<dbReference type="GO" id="GO:0005886">
    <property type="term" value="C:plasma membrane"/>
    <property type="evidence" value="ECO:0007669"/>
    <property type="project" value="TreeGrafter"/>
</dbReference>
<dbReference type="PANTHER" id="PTHR24225:SF70">
    <property type="entry name" value="G PROTEIN-COUPLED RECEPTOR 33"/>
    <property type="match status" value="1"/>
</dbReference>
<feature type="transmembrane region" description="Helical" evidence="9">
    <location>
        <begin position="290"/>
        <end position="317"/>
    </location>
</feature>
<evidence type="ECO:0000256" key="3">
    <source>
        <dbReference type="ARBA" id="ARBA00022989"/>
    </source>
</evidence>
<dbReference type="PANTHER" id="PTHR24225">
    <property type="entry name" value="CHEMOTACTIC RECEPTOR"/>
    <property type="match status" value="1"/>
</dbReference>
<comment type="similarity">
    <text evidence="8">Belongs to the chemokine-like receptor (CMKLR) family.</text>
</comment>
<organism evidence="11 12">
    <name type="scientific">Pelobates cultripes</name>
    <name type="common">Western spadefoot toad</name>
    <dbReference type="NCBI Taxonomy" id="61616"/>
    <lineage>
        <taxon>Eukaryota</taxon>
        <taxon>Metazoa</taxon>
        <taxon>Chordata</taxon>
        <taxon>Craniata</taxon>
        <taxon>Vertebrata</taxon>
        <taxon>Euteleostomi</taxon>
        <taxon>Amphibia</taxon>
        <taxon>Batrachia</taxon>
        <taxon>Anura</taxon>
        <taxon>Pelobatoidea</taxon>
        <taxon>Pelobatidae</taxon>
        <taxon>Pelobates</taxon>
    </lineage>
</organism>
<sequence length="1499" mass="168266">MDSETNLTMDMDMINKICLSLMDVLFDPESRDLVSSNENPSAIQYSSFVLSIITCILGLVGNTVVIIVIGFMMKTFKSRIWFLNLAVADLMFLLVLPLNAVSVFRANWSYGNHICKMYNFLSFVNMYASIFLITALTIDRLLSVVKPIWHHMFYSPRVCYCVCAFIWVVTVLCSIPVILYSNEFEDDGSKICSLFPSDINKFTILSQYTNDIIFPEYALKDIEETCFDYVSDDNEFKEVLEIWTGIVLSTRKILIPLLIIGYCIPLCVILCSNVAIALKVKTHKHIRSSKLYGIVVAAIIVFFLTQTPFVIAQLFLLTAIQNINFSSLLKIVSLSPLLSSIANLNCCLNPIIYVFLGSEVMAVFTNIINRMRCTIKESESNCSSKYRLNINIAPKPIDLVSEYSSFVLSIITCILGLAGNTVVIIVTGFVMKTFKSRIWFLNLAIADLMFLLVLPINAVSVLKANWSYGNHFSKVYNFLSIVNMYTSIFLITALTIDRLLSVVKPIWHHMFFSPRVCYCICAAVWTVTVLCSIPVILHSNNVKFDEISKMMCGDISGKHVFNQGLWRKVEVILTVWTPLMILCKKFFNDVYGERQKEIPYSDGNKVALHEERNLPHISPPVCGVLPGALMAGLLFHCESREENGIKINLIITITNNDFQIMRQNTINAGKSMLVKGLNGITFSSNCFLIPVLVIGYFIPLCVILCSNVAIVGNIRNSKTIKSSKLYCIVAAAVISFFLTQTPLVIAQIILLFAVQNIELKLIYQISAIFPLLSSIADINSCLNPMIYVFLGRDGEGGGPYRPLRGLLSFAKLCMLDKDSESFTRVPGRMTCPAAIQYSSFVLSMITFILGLLGNTAVIIITGFMMKTFKSRIWFLNLAIADLIFLLILPLNAFGLLRVKWSYGNHVCKMYKYLSIVNMNASIFLITALTIDRLLSVVKPIWHHKFYSLRVTYSICASIWVVTVLFSLPTIIYSNEVKHFENAYCNLNIDINSEFSYLYFPLYLKNLTFNSTALDLLQESCSMCCGNYSSEMLQSLNNSIIATHYTLIPVLLIGYFIPLCVIMCSNVAIALKVRQQGTIRSSRFYSIVAAAIIVFFLTRTPLVVAQITQLVAVQVVNLTLIYKLIIFSPLLSSIANLNCCLNPIIYVFVANERMHNESLSTTPISDLIWPPGHVRIDNPSLYAHFAFSIITCILGLVGNTAVIIITGFMMKTFNPLRTHEIIWFLNLAIADLIFLLVSPLNAVSVLHAKWSFGRHVCKMYNVLSTVNMYASIFLIMALTIDCVPSVASPIWHHKFYASHVCYCICACIWVVTVLSSAPVIVYSRGSAGKASCDEVTISDNPQCSLFSEDIRHFAYFNYENSSEAEMKIAHHLIIPLLVIGYFIPLCVILYSNVLIAFYATKSETVRLSKLYSIVVAAIMAFFLTSTPLMVAQITLLTCAHDLNLTLMYQVLLFLPLLSSIANMNCWANPIIYVLPLSLQTSKAVYNEYIKSFCEGRALLC</sequence>
<name>A0AAD1SUG3_PELCU</name>
<feature type="non-terminal residue" evidence="11">
    <location>
        <position position="1499"/>
    </location>
</feature>
<feature type="transmembrane region" description="Helical" evidence="9">
    <location>
        <begin position="872"/>
        <end position="892"/>
    </location>
</feature>
<keyword evidence="4" id="KW-0297">G-protein coupled receptor</keyword>
<feature type="transmembrane region" description="Helical" evidence="9">
    <location>
        <begin position="120"/>
        <end position="138"/>
    </location>
</feature>
<keyword evidence="7" id="KW-0807">Transducer</keyword>
<feature type="transmembrane region" description="Helical" evidence="9">
    <location>
        <begin position="1265"/>
        <end position="1286"/>
    </location>
</feature>
<keyword evidence="2 9" id="KW-0812">Transmembrane</keyword>
<feature type="transmembrane region" description="Helical" evidence="9">
    <location>
        <begin position="1081"/>
        <end position="1097"/>
    </location>
</feature>
<keyword evidence="12" id="KW-1185">Reference proteome</keyword>
<dbReference type="InterPro" id="IPR000826">
    <property type="entry name" value="Formyl_rcpt-rel"/>
</dbReference>
<feature type="transmembrane region" description="Helical" evidence="9">
    <location>
        <begin position="253"/>
        <end position="278"/>
    </location>
</feature>
<feature type="transmembrane region" description="Helical" evidence="9">
    <location>
        <begin position="1220"/>
        <end position="1245"/>
    </location>
</feature>
<evidence type="ECO:0000256" key="9">
    <source>
        <dbReference type="SAM" id="Phobius"/>
    </source>
</evidence>
<evidence type="ECO:0000256" key="6">
    <source>
        <dbReference type="ARBA" id="ARBA00023170"/>
    </source>
</evidence>
<keyword evidence="5 9" id="KW-0472">Membrane</keyword>
<evidence type="ECO:0000256" key="7">
    <source>
        <dbReference type="ARBA" id="ARBA00023224"/>
    </source>
</evidence>
<feature type="transmembrane region" description="Helical" evidence="9">
    <location>
        <begin position="1409"/>
        <end position="1433"/>
    </location>
</feature>
<dbReference type="InterPro" id="IPR017452">
    <property type="entry name" value="GPCR_Rhodpsn_7TM"/>
</dbReference>
<dbReference type="PRINTS" id="PR00237">
    <property type="entry name" value="GPCRRHODOPSN"/>
</dbReference>
<feature type="transmembrane region" description="Helical" evidence="9">
    <location>
        <begin position="687"/>
        <end position="713"/>
    </location>
</feature>
<gene>
    <name evidence="11" type="ORF">PECUL_23A022670</name>
</gene>
<keyword evidence="3 9" id="KW-1133">Transmembrane helix</keyword>
<dbReference type="SUPFAM" id="SSF81321">
    <property type="entry name" value="Family A G protein-coupled receptor-like"/>
    <property type="match status" value="4"/>
</dbReference>
<reference evidence="11" key="1">
    <citation type="submission" date="2022-03" db="EMBL/GenBank/DDBJ databases">
        <authorList>
            <person name="Alioto T."/>
            <person name="Alioto T."/>
            <person name="Gomez Garrido J."/>
        </authorList>
    </citation>
    <scope>NUCLEOTIDE SEQUENCE</scope>
</reference>
<feature type="transmembrane region" description="Helical" evidence="9">
    <location>
        <begin position="1128"/>
        <end position="1148"/>
    </location>
</feature>
<feature type="transmembrane region" description="Helical" evidence="9">
    <location>
        <begin position="1371"/>
        <end position="1397"/>
    </location>
</feature>
<evidence type="ECO:0000259" key="10">
    <source>
        <dbReference type="PROSITE" id="PS50262"/>
    </source>
</evidence>
<dbReference type="GO" id="GO:0004875">
    <property type="term" value="F:complement receptor activity"/>
    <property type="evidence" value="ECO:0007669"/>
    <property type="project" value="TreeGrafter"/>
</dbReference>
<feature type="transmembrane region" description="Helical" evidence="9">
    <location>
        <begin position="1046"/>
        <end position="1069"/>
    </location>
</feature>
<feature type="transmembrane region" description="Helical" evidence="9">
    <location>
        <begin position="912"/>
        <end position="930"/>
    </location>
</feature>
<dbReference type="GO" id="GO:0007204">
    <property type="term" value="P:positive regulation of cytosolic calcium ion concentration"/>
    <property type="evidence" value="ECO:0007669"/>
    <property type="project" value="TreeGrafter"/>
</dbReference>